<feature type="region of interest" description="Disordered" evidence="1">
    <location>
        <begin position="1825"/>
        <end position="1850"/>
    </location>
</feature>
<organism evidence="2 3">
    <name type="scientific">Petrolisthes cinctipes</name>
    <name type="common">Flat porcelain crab</name>
    <dbReference type="NCBI Taxonomy" id="88211"/>
    <lineage>
        <taxon>Eukaryota</taxon>
        <taxon>Metazoa</taxon>
        <taxon>Ecdysozoa</taxon>
        <taxon>Arthropoda</taxon>
        <taxon>Crustacea</taxon>
        <taxon>Multicrustacea</taxon>
        <taxon>Malacostraca</taxon>
        <taxon>Eumalacostraca</taxon>
        <taxon>Eucarida</taxon>
        <taxon>Decapoda</taxon>
        <taxon>Pleocyemata</taxon>
        <taxon>Anomura</taxon>
        <taxon>Galatheoidea</taxon>
        <taxon>Porcellanidae</taxon>
        <taxon>Petrolisthes</taxon>
    </lineage>
</organism>
<protein>
    <recommendedName>
        <fullName evidence="4">Wsv343-like protein</fullName>
    </recommendedName>
</protein>
<comment type="caution">
    <text evidence="2">The sequence shown here is derived from an EMBL/GenBank/DDBJ whole genome shotgun (WGS) entry which is preliminary data.</text>
</comment>
<feature type="region of interest" description="Disordered" evidence="1">
    <location>
        <begin position="3719"/>
        <end position="3743"/>
    </location>
</feature>
<feature type="compositionally biased region" description="Polar residues" evidence="1">
    <location>
        <begin position="3039"/>
        <end position="3048"/>
    </location>
</feature>
<evidence type="ECO:0000256" key="1">
    <source>
        <dbReference type="SAM" id="MobiDB-lite"/>
    </source>
</evidence>
<feature type="region of interest" description="Disordered" evidence="1">
    <location>
        <begin position="884"/>
        <end position="912"/>
    </location>
</feature>
<dbReference type="Proteomes" id="UP001286313">
    <property type="component" value="Unassembled WGS sequence"/>
</dbReference>
<name>A0AAE1F2R3_PETCI</name>
<evidence type="ECO:0000313" key="2">
    <source>
        <dbReference type="EMBL" id="KAK3865910.1"/>
    </source>
</evidence>
<sequence length="3808" mass="428721">MDRRTYKETRLTTPCSRVSGLFTGDVLDMKGGKLENEDLRFHLWKYLAHPDAEIVITNKPKDNAFGGFQTMVCVEEGKPIRLYDPTTLFDEGHPLALQQGHKTMPSHKRSNRIWNGNFVIEYDLVDVDSKGRRYLFMDGVSIAKVSGIRKENEETSFDEDDDDEFLRAVVDKIGRANDNKGPVVSGATLLRELKILAEMYREETESVERTCCMDPLMRRLLLPPSSGDRPMFRVAFLTDVMCMGFKAVFYPTALEDDDTSGIDPVKTNALLTLQTRLLEDAIPKIRKAVEAGLEKKKCVKYFKLDEGGTENLSLPANVKDDVNATPYHQFKVHDSGVVVISNKELVTTLGVKKRPYLEESLVKLGEFDRKCKYAQALGKGKNEDRNEWRRNLLFSNIASSIPLRNRTAFIDLDYYVCGLCYSFLASEYGMSIDFDPDAAMSMTNDNTGPMTLLNVSGGSRGVPSATATSFSGVLASDAEVPPPEDNNAAFFRKNEELKRTAPPFPLSLPSSSEIPKRIYDAIINSKKFYRLLYGLFEEDDEMGIIVEGYASAVIDVLSARKKPEKKHAVEDNRFRGVISLLRTVLSNNINIVDSAADGPYALTVAGCVLQMVFRHIIRDLGISHGNQEEFKRVLVNMKWASLDLEDLWRKLYMQSVNSPSAETDKWTAVKAADEASRRASASATDNADRRDLLRRIVEDINENRETEDSIIIRDKTVETIGDEHDCSPFASSAYGHDTMFLWTVVTLSERFCHLYNAVNHPVLYYEEMVRNEGMAFEGGLENFKKLCDCIKSELEVFLTGAGSWSAAFACRDCTRESESEYEKMKYRVNSELLMIKSKELEMSTPSSFSVPMFRSDMTPEETYAYKVETEELCNFIFEGVLNRVSEPPPYDDDEEEDDAYESGGETFPDEPPSMEKSLAIAFEVKSKLERIKDDNINDFFKRYAEVRSFKNRSALCHRQENVVVKSLLIMDNFMSGYVVTPKIVKYQDDHERILEEIKKRSRRGRNWVIPYTFPVQQDAECRHSAVVKLLTVPDSNSTRQLTTGLRFSTMACERRFFADVSHSLGFVATPSSCEETDAPTPYLFEKPQMDIYERIIKPEHSLKKCLLPRFRARCDRETYESSLDNLAEHTSFFAGLWALCSRANLENSVLSAEVSRPQEASFLPRGGDDDDADAAKTVERVRHAIDSIGKRRDMSLTRTFLEFVGCVELTTIGDNQEFYSDLTERYKSASDSNGVHLWTLFDVTKRCFNDSLPVDWRKYLGGDDKHLNMVPSVPNTDESGAVFETCRFVSRCSEIILGSAKRRLGQTLMREEWHRLFTKHASSWTGRMAVVYEKVMNTNDSRTTENFINSSSFLSNNNIGKKISLNTTKSEKIRFASWESGSANLSMEERIDLLMAVERTNKEMTFSSVLLSCALYRLLIEGRDVKEIGGTPQGGDDDVDKFMPLLKSLAIVNATWGPEHRTDGHLSYIEDCARGGRFEDLENDPAFFYRFAAYTLGMLANNDQFFEDLMGTVTESFDFNGMDTRNWTDFIEKHARSIFLGRRAFLMSRPSAFLKRLAGRANEGHNISLKKLAKLMMVKSVDSNGLSISDLVLCCIQDEDSDMNLSSSEEYHGKFYPFGKKEAKMARSSNTAMASNACSNEQLSRKLKATRPNDVRVQFNKRSEMNAIERDEDEDADLSYGLYTDTVEKAVVRTDRANDKDEEISSSINKKRKGQRRDAFQRDSVASKDDFFDHGSRDDTTGIMSGYAANSTDSSDGHSFLREKDIKVRKDAEFTDDDMIIAVDNIAKLARRLMRQDKIKENVRQMIDAISESLMIPCPISCHEDPRQFGGRGSSTGKRTSSPPPPSIAAFKHNEKTADKYSERLMGFDDGVGADNVLFRQRINGDKLLDTAQVAGFFGRNLIDPYKRSIVPRLMHHNIERLGKVSAKKNINGSKSMGPPKKVGRQQKQQQEDNKTLYAFSSLNILWMHGELSRLSQCSNHNNAKLAALYDNRCKEQQIDGVSDVTTKEDVRVPFRKGGEVNEEDYTTIKGLWLCNSGIHPRDQAEMFKKLVFRNYNKIWLRMFEEAINVFRKWGVLKRSTIDEPYFSVKYTNMPAQVIDNNPPNDVLNSKFLSKPDLVARISATNPLMKLKDVYVQSMAMSKSERFRNMSNPLNSVDPDLLDRAILCKEYMTSMYDSRGSFITSKFTNSATLVFTPGTSVEGVDYAVGGQPSKDVDYVGREKILSTNAFNSYHNAIIEALRYGVFESSSSKFLNGSRCNRVLRIYDNDLVMMNGRGGGSVNVIDLTGNTRKPVYVFKKAARDTVKDCNHTTTVKYSVYGHLTSSYSVLNSNYNARNMLMEMRRADREANSAADNAAANAVMNRAGDMSLRYIMERLRGYVFYGDEFPPDANTTHLDALKQCFADLGDRKETTTTILNKDWLAISMVPEITRHNRFSARVRSCIKIDKRIVLGAKLTFNELVVSKSKRKAPTKRTHLSALDTRTGNEIRGVSFLAHPVVSMKWLLTRAHHLRLASTNCGVASLSNFMGNRENKRALEDLPPASRGLATSFKMKTSRNSCISVDNNRFFLIGGTHLLGGRLEGVNLITDMFVRCKLHTEKLIVHGAMFDPNTTAAFLASCMEGTAVTRGLPMIEHISRLVNVTSNDASAKNYWSMGKDSGDEFTLPPSTTRDTTGVTKPPSVCVDDENYVFLSMIHSIVETMIKKKNKDSVETHLSKALSKSYAEVLDQRTGMPNMHALYHFKSIMNFCGYVNSICTGDGEKAHHLLHTLSAVGLNMTPKMAVCLIGVLGNNLKSSLVNVAKTGWWDKHADLGVEALVGKGDASSTDAKLAYVAGKMMIYILEEIGYQGGSVKDSKKGDEGVLQAMTHNEDKLDAIHTRNIEIASNQWDKSSKRLKDNNIRVCELQTGNILEEDDDDDEEEGEEEENKRKRHAEDEKEDDQAVSSSCHHYPVVINYISDRVGWWNHIKGPVFAKINREKILSSIFSNSELPFCTSSPKILDDSPWVHDTDLVLSKADKIKNEFSEMSFIPPTNDDDEELPSSSPTTHSYSKIKEDCMDLIKKNPETKSFKPFKEALNLMKDLCIDADKEWTADENRDVLTKRCRPSKSDNSTSVIYAMHAYNPSSVSTSSLTKKNFRKRFVANSAVASQEDIGPILSRPRKSSKVLFCGGDDDTAQLIIKQTVEQTIAQVLNIPRKFGFPMLSIDGIEIFNINKSMDKVLIKASKAGSNNVRAGALQREIATLFNANNENNNGKVTTTTTCSPVRNELSSSFFNAFVTDRPPNWEGGGPLNNRERALLAAIDGNAKTNTFIESNLASCKMNKDSPLTKEILPGQVSSNKLKQIASTDSMMSVRGLHGRPFTCSAAATPIMISNSYLLKFFVDTAMYKRMLIFPLETNFAAKNIEPNVDLGDKIIKTGMKVVHALLLAKRADKWNNNNNRRQQHYDRLARRVEGWNTLMNTGYKASDADKLVSMFPSVFLKHVMQHKVLELSDNSNMIKLEEASNTFFQAHASTVMLAARPNALIEAGGDGEEEDDDSASGAHKQLCIINPKNIDTLQMCIDRAKTRGVWGLVNSAMRPVVFVDLPFVVTDAAYGEGSTLKMRVLEHSTTINTSFGIRMLDVDGGNIIKGGKPGTIGVGDALMKQLVWSWGSMNVKNVMYSCHQLHMLFELVVQEINSNKKLYNVGDMSSDYMSNVAFMLICSIYINMFDRFRDVLDGDCSSRRRSTKKRRLNEKVGGREQQKEEEGEFPMFMAMVVNKNIKHLNNMTNLADAKEKNRCHTQCIRQTMNVLDRKLNPKYLCNECKNLACK</sequence>
<feature type="compositionally biased region" description="Acidic residues" evidence="1">
    <location>
        <begin position="889"/>
        <end position="900"/>
    </location>
</feature>
<evidence type="ECO:0008006" key="4">
    <source>
        <dbReference type="Google" id="ProtNLM"/>
    </source>
</evidence>
<feature type="compositionally biased region" description="Basic and acidic residues" evidence="1">
    <location>
        <begin position="3731"/>
        <end position="3742"/>
    </location>
</feature>
<feature type="region of interest" description="Disordered" evidence="1">
    <location>
        <begin position="1696"/>
        <end position="1758"/>
    </location>
</feature>
<feature type="compositionally biased region" description="Basic and acidic residues" evidence="1">
    <location>
        <begin position="1716"/>
        <end position="1740"/>
    </location>
</feature>
<evidence type="ECO:0000313" key="3">
    <source>
        <dbReference type="Proteomes" id="UP001286313"/>
    </source>
</evidence>
<proteinExistence type="predicted"/>
<reference evidence="2" key="1">
    <citation type="submission" date="2023-10" db="EMBL/GenBank/DDBJ databases">
        <title>Genome assemblies of two species of porcelain crab, Petrolisthes cinctipes and Petrolisthes manimaculis (Anomura: Porcellanidae).</title>
        <authorList>
            <person name="Angst P."/>
        </authorList>
    </citation>
    <scope>NUCLEOTIDE SEQUENCE</scope>
    <source>
        <strain evidence="2">PB745_01</strain>
        <tissue evidence="2">Gill</tissue>
    </source>
</reference>
<gene>
    <name evidence="2" type="ORF">Pcinc_028512</name>
</gene>
<feature type="region of interest" description="Disordered" evidence="1">
    <location>
        <begin position="3025"/>
        <end position="3048"/>
    </location>
</feature>
<feature type="region of interest" description="Disordered" evidence="1">
    <location>
        <begin position="2905"/>
        <end position="2943"/>
    </location>
</feature>
<feature type="compositionally biased region" description="Acidic residues" evidence="1">
    <location>
        <begin position="2910"/>
        <end position="2924"/>
    </location>
</feature>
<dbReference type="EMBL" id="JAWQEG010003502">
    <property type="protein sequence ID" value="KAK3865910.1"/>
    <property type="molecule type" value="Genomic_DNA"/>
</dbReference>
<accession>A0AAE1F2R3</accession>
<feature type="region of interest" description="Disordered" evidence="1">
    <location>
        <begin position="1928"/>
        <end position="1952"/>
    </location>
</feature>
<feature type="compositionally biased region" description="Basic residues" evidence="1">
    <location>
        <begin position="3721"/>
        <end position="3730"/>
    </location>
</feature>
<keyword evidence="3" id="KW-1185">Reference proteome</keyword>
<feature type="compositionally biased region" description="Basic and acidic residues" evidence="1">
    <location>
        <begin position="2925"/>
        <end position="2934"/>
    </location>
</feature>